<dbReference type="InterPro" id="IPR041437">
    <property type="entry name" value="GH115_C"/>
</dbReference>
<name>A0A6C0RC03_9BACT</name>
<protein>
    <recommendedName>
        <fullName evidence="3">Gylcosyl hydrolase 115 C-terminal domain-containing protein</fullName>
    </recommendedName>
</protein>
<reference evidence="4 5" key="1">
    <citation type="submission" date="2020-02" db="EMBL/GenBank/DDBJ databases">
        <title>Genome sequencing for Draconibacterium sp. strain M1.</title>
        <authorList>
            <person name="Park S.-J."/>
        </authorList>
    </citation>
    <scope>NUCLEOTIDE SEQUENCE [LARGE SCALE GENOMIC DNA]</scope>
    <source>
        <strain evidence="4 5">M1</strain>
    </source>
</reference>
<dbReference type="Gene3D" id="3.30.379.10">
    <property type="entry name" value="Chitobiase/beta-hexosaminidase domain 2-like"/>
    <property type="match status" value="1"/>
</dbReference>
<keyword evidence="5" id="KW-1185">Reference proteome</keyword>
<proteinExistence type="predicted"/>
<gene>
    <name evidence="4" type="ORF">G0Q07_06700</name>
</gene>
<evidence type="ECO:0000256" key="2">
    <source>
        <dbReference type="SAM" id="SignalP"/>
    </source>
</evidence>
<sequence>MNKIEQLFLIILLTALSFQHANAQFSIADHDRVVSIVYDIENSALDSIAAHLLAQDIEVVTGKRPEVYSTLEGVGGNVIVIGDISSKLISSFIDTSRLSGQWEMYGWVFKNAPAEGIDQAMFVVGSDARGAAFGVFELSEQIGISPWYWWADAPIEQQDVLLINNKDVYSNAPTVKFRGIFINDEGWGLEPWASKTFEPSVGNLGPKTYAKIFELLLRLKGNAIWPGMHPNTRPFFTVPGNLETADKWEIVVGTSHAEPMLRNNVGEWDQKTMGRFNYQSNASSVSNYWEQRVKESKGVNAIYTVGMRGVHDSGMEGFGSMNEKVKGLEKVISDQRELLSKHINEDASEVPQSFTAYKEVLEVYESGLKLPEDITIMWPDDNYGYIKRFSTQAEQQRSGGAGFYYHLSYLGSPHPYIWLSPMTPALVWRELTRASQYNMNEIWIANVGGLKRREWQMEFFMDLAWDINSWEPENIQDYFETVASRDISEKYSKQISNMMWEYYRLANERKPEFMGFNEPQWNGWPPIRDPLYSLWNYNDEVETRMLRYQEIRSRAQQIMAKVPQEAQDTYFQLVYYPIAGAAGMNEKLLYAYKSREYAKQGRAVANAMSDSAFAAFEEIKKLTHYYNNELANGKWEHVVDYSPSYKKGSLVFWEPITRRLETANQQGFGVAIDGQAEPLEPIQGMQPNIFTRESKLAMNAAEVKISGEMERGKDASGAFITWPEDGSNRQIQEPYYDVIPYEIESSTKAVFEFNFEDAPGGIHTLNLSVDHPDSDSDSWWVTLNDKPPYSAGDSVGRIQRLKAHDFVLKPGLNKLTIHPREDGGKLYGIEFIQESQQFSPQYTDKNRLPTFNRYTQQRHFIDVYSRGQEPEQWTAKTSSPWIELSENEGELHGDQDRIWVSINYDKAPSDEDINGYVEISNGEQRYRVAVSAINQKSDLQPGFFVETDGVISMNANEFCDIKEGNVASFKPLIGLGRSGSAMLQQPTNGWYIEDLSQVREKAPALEYDIVVTQGGNAKVIVEAVPAFPLQPSQQLRCAVCIGDGKPQWINFEMSGQDWSDNVLESRMIGTGQLNLDPGPYRLKLWGTDPSVNVDRILIDFGGLKQSYTGPKSTKMVER</sequence>
<dbReference type="Pfam" id="PF15979">
    <property type="entry name" value="Glyco_hydro_115"/>
    <property type="match status" value="1"/>
</dbReference>
<keyword evidence="2" id="KW-0732">Signal</keyword>
<dbReference type="InterPro" id="IPR042301">
    <property type="entry name" value="GH115_sf"/>
</dbReference>
<evidence type="ECO:0000256" key="1">
    <source>
        <dbReference type="ARBA" id="ARBA00022801"/>
    </source>
</evidence>
<dbReference type="GO" id="GO:0005975">
    <property type="term" value="P:carbohydrate metabolic process"/>
    <property type="evidence" value="ECO:0007669"/>
    <property type="project" value="UniProtKB-ARBA"/>
</dbReference>
<dbReference type="KEGG" id="drc:G0Q07_06700"/>
<dbReference type="Gene3D" id="1.20.58.2150">
    <property type="match status" value="1"/>
</dbReference>
<evidence type="ECO:0000259" key="3">
    <source>
        <dbReference type="Pfam" id="PF17829"/>
    </source>
</evidence>
<feature type="signal peptide" evidence="2">
    <location>
        <begin position="1"/>
        <end position="23"/>
    </location>
</feature>
<dbReference type="Proteomes" id="UP000474630">
    <property type="component" value="Chromosome"/>
</dbReference>
<feature type="domain" description="Gylcosyl hydrolase 115 C-terminal" evidence="3">
    <location>
        <begin position="944"/>
        <end position="1111"/>
    </location>
</feature>
<organism evidence="4 5">
    <name type="scientific">Draconibacterium halophilum</name>
    <dbReference type="NCBI Taxonomy" id="2706887"/>
    <lineage>
        <taxon>Bacteria</taxon>
        <taxon>Pseudomonadati</taxon>
        <taxon>Bacteroidota</taxon>
        <taxon>Bacteroidia</taxon>
        <taxon>Marinilabiliales</taxon>
        <taxon>Prolixibacteraceae</taxon>
        <taxon>Draconibacterium</taxon>
    </lineage>
</organism>
<dbReference type="PANTHER" id="PTHR37842:SF2">
    <property type="entry name" value="GYLCOSYL HYDROLASE 115 C-TERMINAL DOMAIN-CONTAINING PROTEIN"/>
    <property type="match status" value="1"/>
</dbReference>
<evidence type="ECO:0000313" key="5">
    <source>
        <dbReference type="Proteomes" id="UP000474630"/>
    </source>
</evidence>
<dbReference type="InterPro" id="IPR031924">
    <property type="entry name" value="GH115"/>
</dbReference>
<keyword evidence="1" id="KW-0378">Hydrolase</keyword>
<dbReference type="AlphaFoldDB" id="A0A6C0RC03"/>
<feature type="chain" id="PRO_5025336695" description="Gylcosyl hydrolase 115 C-terminal domain-containing protein" evidence="2">
    <location>
        <begin position="24"/>
        <end position="1118"/>
    </location>
</feature>
<accession>A0A6C0RC03</accession>
<evidence type="ECO:0000313" key="4">
    <source>
        <dbReference type="EMBL" id="QIA07432.1"/>
    </source>
</evidence>
<dbReference type="Gene3D" id="2.60.120.1620">
    <property type="match status" value="1"/>
</dbReference>
<dbReference type="Gene3D" id="3.20.20.520">
    <property type="entry name" value="Glycosyl hydrolase family 115"/>
    <property type="match status" value="1"/>
</dbReference>
<dbReference type="PANTHER" id="PTHR37842">
    <property type="match status" value="1"/>
</dbReference>
<dbReference type="RefSeq" id="WP_163345354.1">
    <property type="nucleotide sequence ID" value="NZ_CP048409.1"/>
</dbReference>
<dbReference type="InterPro" id="IPR029018">
    <property type="entry name" value="Hex-like_dom2"/>
</dbReference>
<dbReference type="GO" id="GO:0016787">
    <property type="term" value="F:hydrolase activity"/>
    <property type="evidence" value="ECO:0007669"/>
    <property type="project" value="UniProtKB-KW"/>
</dbReference>
<dbReference type="EMBL" id="CP048409">
    <property type="protein sequence ID" value="QIA07432.1"/>
    <property type="molecule type" value="Genomic_DNA"/>
</dbReference>
<dbReference type="Pfam" id="PF17829">
    <property type="entry name" value="GH115_C"/>
    <property type="match status" value="1"/>
</dbReference>